<evidence type="ECO:0000313" key="2">
    <source>
        <dbReference type="EMBL" id="KAL3516349.1"/>
    </source>
</evidence>
<dbReference type="PANTHER" id="PTHR15503:SF42">
    <property type="entry name" value="ZINC FINGER, CCHC-TYPE, RETROTRANSPOSON GAG DOMAIN, ASPARTIC PEPTIDASE DOMAIN PROTEIN-RELATED"/>
    <property type="match status" value="1"/>
</dbReference>
<dbReference type="CDD" id="cd00303">
    <property type="entry name" value="retropepsin_like"/>
    <property type="match status" value="1"/>
</dbReference>
<dbReference type="AlphaFoldDB" id="A0ABD2ZB81"/>
<dbReference type="Pfam" id="PF08284">
    <property type="entry name" value="RVP_2"/>
    <property type="match status" value="1"/>
</dbReference>
<name>A0ABD2ZB81_9GENT</name>
<dbReference type="InterPro" id="IPR032567">
    <property type="entry name" value="RTL1-rel"/>
</dbReference>
<comment type="caution">
    <text evidence="2">The sequence shown here is derived from an EMBL/GenBank/DDBJ whole genome shotgun (WGS) entry which is preliminary data.</text>
</comment>
<dbReference type="PANTHER" id="PTHR15503">
    <property type="entry name" value="LDOC1 RELATED"/>
    <property type="match status" value="1"/>
</dbReference>
<reference evidence="2 3" key="1">
    <citation type="submission" date="2024-11" db="EMBL/GenBank/DDBJ databases">
        <title>A near-complete genome assembly of Cinchona calisaya.</title>
        <authorList>
            <person name="Lian D.C."/>
            <person name="Zhao X.W."/>
            <person name="Wei L."/>
        </authorList>
    </citation>
    <scope>NUCLEOTIDE SEQUENCE [LARGE SCALE GENOMIC DNA]</scope>
    <source>
        <tissue evidence="2">Nenye</tissue>
    </source>
</reference>
<dbReference type="InterPro" id="IPR036875">
    <property type="entry name" value="Znf_CCHC_sf"/>
</dbReference>
<dbReference type="EMBL" id="JBJUIK010000010">
    <property type="protein sequence ID" value="KAL3516349.1"/>
    <property type="molecule type" value="Genomic_DNA"/>
</dbReference>
<keyword evidence="3" id="KW-1185">Reference proteome</keyword>
<feature type="region of interest" description="Disordered" evidence="1">
    <location>
        <begin position="61"/>
        <end position="83"/>
    </location>
</feature>
<evidence type="ECO:0000313" key="3">
    <source>
        <dbReference type="Proteomes" id="UP001630127"/>
    </source>
</evidence>
<dbReference type="InterPro" id="IPR021109">
    <property type="entry name" value="Peptidase_aspartic_dom_sf"/>
</dbReference>
<dbReference type="SUPFAM" id="SSF57756">
    <property type="entry name" value="Retrovirus zinc finger-like domains"/>
    <property type="match status" value="1"/>
</dbReference>
<dbReference type="Gene3D" id="4.10.60.10">
    <property type="entry name" value="Zinc finger, CCHC-type"/>
    <property type="match status" value="1"/>
</dbReference>
<accession>A0ABD2ZB81</accession>
<sequence>MPWTSAKYINAPKVQRSMQPPLTCGYCGKLNHQESEFWRKGRKCIHCGSIEHQISDCPKIQDERNPVRRPGRPSQRKLEGEANKPKIPTSVYAIDKKDMPKASNVVEGMLPVFHRLARILIDPRSTHSLVRPNFMHDIGVDIEKLPYKLEVNTPMGDHVVVTDLFYKNCDVQVSGRKLPVDLISLPIQGYDVILGMDWLSKYAQLDCRTRVIKFCLPGEPILEFDTQKMMGTTALISGTHARKLLWKEAKEFLAYLINKPKDKIKIDEIPVVNDYLDVFLEELTSYPRKRG</sequence>
<organism evidence="2 3">
    <name type="scientific">Cinchona calisaya</name>
    <dbReference type="NCBI Taxonomy" id="153742"/>
    <lineage>
        <taxon>Eukaryota</taxon>
        <taxon>Viridiplantae</taxon>
        <taxon>Streptophyta</taxon>
        <taxon>Embryophyta</taxon>
        <taxon>Tracheophyta</taxon>
        <taxon>Spermatophyta</taxon>
        <taxon>Magnoliopsida</taxon>
        <taxon>eudicotyledons</taxon>
        <taxon>Gunneridae</taxon>
        <taxon>Pentapetalae</taxon>
        <taxon>asterids</taxon>
        <taxon>lamiids</taxon>
        <taxon>Gentianales</taxon>
        <taxon>Rubiaceae</taxon>
        <taxon>Cinchonoideae</taxon>
        <taxon>Cinchoneae</taxon>
        <taxon>Cinchona</taxon>
    </lineage>
</organism>
<protein>
    <recommendedName>
        <fullName evidence="4">CCHC-type domain-containing protein</fullName>
    </recommendedName>
</protein>
<evidence type="ECO:0008006" key="4">
    <source>
        <dbReference type="Google" id="ProtNLM"/>
    </source>
</evidence>
<gene>
    <name evidence="2" type="ORF">ACH5RR_023251</name>
</gene>
<evidence type="ECO:0000256" key="1">
    <source>
        <dbReference type="SAM" id="MobiDB-lite"/>
    </source>
</evidence>
<dbReference type="Proteomes" id="UP001630127">
    <property type="component" value="Unassembled WGS sequence"/>
</dbReference>
<proteinExistence type="predicted"/>
<dbReference type="Gene3D" id="2.40.70.10">
    <property type="entry name" value="Acid Proteases"/>
    <property type="match status" value="1"/>
</dbReference>